<protein>
    <submittedName>
        <fullName evidence="1">Uncharacterized protein</fullName>
    </submittedName>
</protein>
<proteinExistence type="predicted"/>
<evidence type="ECO:0000313" key="2">
    <source>
        <dbReference type="Proteomes" id="UP000235388"/>
    </source>
</evidence>
<gene>
    <name evidence="1" type="ORF">PCANC_19289</name>
</gene>
<evidence type="ECO:0000313" key="1">
    <source>
        <dbReference type="EMBL" id="PLW35181.1"/>
    </source>
</evidence>
<keyword evidence="2" id="KW-1185">Reference proteome</keyword>
<sequence length="88" mass="9228">MQSSKIAASFGSKVHRGQLRAALHQENLQITSPGLSAVACLDKAPLYSDGGVGTVVPAGSLRPLSEGPCGTTYKALYTKFSRTLRGHL</sequence>
<organism evidence="1 2">
    <name type="scientific">Puccinia coronata f. sp. avenae</name>
    <dbReference type="NCBI Taxonomy" id="200324"/>
    <lineage>
        <taxon>Eukaryota</taxon>
        <taxon>Fungi</taxon>
        <taxon>Dikarya</taxon>
        <taxon>Basidiomycota</taxon>
        <taxon>Pucciniomycotina</taxon>
        <taxon>Pucciniomycetes</taxon>
        <taxon>Pucciniales</taxon>
        <taxon>Pucciniaceae</taxon>
        <taxon>Puccinia</taxon>
    </lineage>
</organism>
<comment type="caution">
    <text evidence="1">The sequence shown here is derived from an EMBL/GenBank/DDBJ whole genome shotgun (WGS) entry which is preliminary data.</text>
</comment>
<name>A0A2N5UBS6_9BASI</name>
<accession>A0A2N5UBS6</accession>
<reference evidence="1 2" key="1">
    <citation type="submission" date="2017-11" db="EMBL/GenBank/DDBJ databases">
        <title>De novo assembly and phasing of dikaryotic genomes from two isolates of Puccinia coronata f. sp. avenae, the causal agent of oat crown rust.</title>
        <authorList>
            <person name="Miller M.E."/>
            <person name="Zhang Y."/>
            <person name="Omidvar V."/>
            <person name="Sperschneider J."/>
            <person name="Schwessinger B."/>
            <person name="Raley C."/>
            <person name="Palmer J.M."/>
            <person name="Garnica D."/>
            <person name="Upadhyaya N."/>
            <person name="Rathjen J."/>
            <person name="Taylor J.M."/>
            <person name="Park R.F."/>
            <person name="Dodds P.N."/>
            <person name="Hirsch C.D."/>
            <person name="Kianian S.F."/>
            <person name="Figueroa M."/>
        </authorList>
    </citation>
    <scope>NUCLEOTIDE SEQUENCE [LARGE SCALE GENOMIC DNA]</scope>
    <source>
        <strain evidence="1">12NC29</strain>
    </source>
</reference>
<dbReference type="Proteomes" id="UP000235388">
    <property type="component" value="Unassembled WGS sequence"/>
</dbReference>
<dbReference type="AlphaFoldDB" id="A0A2N5UBS6"/>
<dbReference type="EMBL" id="PGCJ01000262">
    <property type="protein sequence ID" value="PLW35181.1"/>
    <property type="molecule type" value="Genomic_DNA"/>
</dbReference>